<dbReference type="EMBL" id="AP019697">
    <property type="protein sequence ID" value="BBK24246.1"/>
    <property type="molecule type" value="Genomic_DNA"/>
</dbReference>
<dbReference type="Proteomes" id="UP000320585">
    <property type="component" value="Chromosome"/>
</dbReference>
<feature type="domain" description="Flavodoxin-like" evidence="1">
    <location>
        <begin position="3"/>
        <end position="150"/>
    </location>
</feature>
<dbReference type="SUPFAM" id="SSF52218">
    <property type="entry name" value="Flavoproteins"/>
    <property type="match status" value="1"/>
</dbReference>
<dbReference type="RefSeq" id="WP_022382288.1">
    <property type="nucleotide sequence ID" value="NZ_AP019697.1"/>
</dbReference>
<evidence type="ECO:0000313" key="2">
    <source>
        <dbReference type="EMBL" id="BBK24246.1"/>
    </source>
</evidence>
<name>A0A8D5A0T0_9FIRM</name>
<organism evidence="2 3">
    <name type="scientific">Dialister hominis</name>
    <dbReference type="NCBI Taxonomy" id="2582419"/>
    <lineage>
        <taxon>Bacteria</taxon>
        <taxon>Bacillati</taxon>
        <taxon>Bacillota</taxon>
        <taxon>Negativicutes</taxon>
        <taxon>Veillonellales</taxon>
        <taxon>Veillonellaceae</taxon>
        <taxon>Dialister</taxon>
    </lineage>
</organism>
<dbReference type="Pfam" id="PF12682">
    <property type="entry name" value="Flavodoxin_4"/>
    <property type="match status" value="1"/>
</dbReference>
<protein>
    <submittedName>
        <fullName evidence="2">Flavodoxin</fullName>
    </submittedName>
</protein>
<dbReference type="PROSITE" id="PS50902">
    <property type="entry name" value="FLAVODOXIN_LIKE"/>
    <property type="match status" value="1"/>
</dbReference>
<dbReference type="Gene3D" id="3.40.50.360">
    <property type="match status" value="1"/>
</dbReference>
<dbReference type="GO" id="GO:0010181">
    <property type="term" value="F:FMN binding"/>
    <property type="evidence" value="ECO:0007669"/>
    <property type="project" value="InterPro"/>
</dbReference>
<accession>A0A8D5A0T0</accession>
<dbReference type="AlphaFoldDB" id="A0A8D5A0T0"/>
<dbReference type="GeneID" id="92715402"/>
<gene>
    <name evidence="2" type="ORF">Dia5BBH33_01810</name>
</gene>
<dbReference type="KEGG" id="dho:Dia5BBH33_01810"/>
<dbReference type="InterPro" id="IPR008254">
    <property type="entry name" value="Flavodoxin/NO_synth"/>
</dbReference>
<evidence type="ECO:0000313" key="3">
    <source>
        <dbReference type="Proteomes" id="UP000320585"/>
    </source>
</evidence>
<keyword evidence="3" id="KW-1185">Reference proteome</keyword>
<dbReference type="InterPro" id="IPR029039">
    <property type="entry name" value="Flavoprotein-like_sf"/>
</dbReference>
<evidence type="ECO:0000259" key="1">
    <source>
        <dbReference type="PROSITE" id="PS50902"/>
    </source>
</evidence>
<sequence length="150" mass="16321">MKKVVAYFSASGTTAEKAKALAKIAGADLKEIVPKEKYTSRDLNWMDKKSRSSLESADEDCRPAIEGGAFNLSGYDRVYIGFPIWWYTAPRVIQSFIETNDLSGKEIYLFATSGGSDAAKALSDMKKLYPTLSFMGASLLNGPVTKDIGG</sequence>
<reference evidence="3" key="1">
    <citation type="submission" date="2019-05" db="EMBL/GenBank/DDBJ databases">
        <title>Complete genome sequencing of Dialister sp. strain 5BBH33.</title>
        <authorList>
            <person name="Sakamoto M."/>
            <person name="Murakami T."/>
            <person name="Mori H."/>
        </authorList>
    </citation>
    <scope>NUCLEOTIDE SEQUENCE [LARGE SCALE GENOMIC DNA]</scope>
    <source>
        <strain evidence="3">5BBH33</strain>
    </source>
</reference>
<dbReference type="GO" id="GO:0016651">
    <property type="term" value="F:oxidoreductase activity, acting on NAD(P)H"/>
    <property type="evidence" value="ECO:0007669"/>
    <property type="project" value="UniProtKB-ARBA"/>
</dbReference>
<dbReference type="PANTHER" id="PTHR39201:SF1">
    <property type="entry name" value="FLAVODOXIN-LIKE DOMAIN-CONTAINING PROTEIN"/>
    <property type="match status" value="1"/>
</dbReference>
<proteinExistence type="predicted"/>
<dbReference type="PANTHER" id="PTHR39201">
    <property type="entry name" value="EXPORTED PROTEIN-RELATED"/>
    <property type="match status" value="1"/>
</dbReference>